<evidence type="ECO:0000256" key="1">
    <source>
        <dbReference type="ARBA" id="ARBA00023015"/>
    </source>
</evidence>
<evidence type="ECO:0000259" key="4">
    <source>
        <dbReference type="Pfam" id="PF07729"/>
    </source>
</evidence>
<dbReference type="SUPFAM" id="SSF48008">
    <property type="entry name" value="GntR ligand-binding domain-like"/>
    <property type="match status" value="1"/>
</dbReference>
<gene>
    <name evidence="5" type="ORF">C0W41_01910</name>
</gene>
<accession>A0A855SMA2</accession>
<sequence length="300" mass="35441">MSRSKNLRKLIANQIIDDLSQGNIESPLPSQTILADLYSVSRTTIRNIINEFIDKKLLIETNDGIVLSRKPDSNDKYKKVKKTRIKQPKELVEKYLNYAVNSKKIQPGDLFTERELASEIGISVKEVHEQLVILSRFKILKLQEHGLWEMTPIDVNYVNKLYDLRLLIENHSIKSFMQLPKNDIRWTQAKYLLEQHKNFDKKIINDYREFSNIDREFHKLILSASDNVFMDEYFETISMIFHLQYQWDDHDLRNRNQIAISEHISILCKMLSGNYLEAKDELELHLKTAKKSFENNLIEQ</sequence>
<evidence type="ECO:0000256" key="2">
    <source>
        <dbReference type="ARBA" id="ARBA00023125"/>
    </source>
</evidence>
<dbReference type="EMBL" id="PYOY01000001">
    <property type="protein sequence ID" value="PSX09566.1"/>
    <property type="molecule type" value="Genomic_DNA"/>
</dbReference>
<proteinExistence type="predicted"/>
<keyword evidence="2" id="KW-0238">DNA-binding</keyword>
<dbReference type="SUPFAM" id="SSF46785">
    <property type="entry name" value="Winged helix' DNA-binding domain"/>
    <property type="match status" value="1"/>
</dbReference>
<dbReference type="GeneID" id="61228164"/>
<dbReference type="Proteomes" id="UP000241440">
    <property type="component" value="Unassembled WGS sequence"/>
</dbReference>
<dbReference type="Gene3D" id="1.10.10.10">
    <property type="entry name" value="Winged helix-like DNA-binding domain superfamily/Winged helix DNA-binding domain"/>
    <property type="match status" value="2"/>
</dbReference>
<protein>
    <submittedName>
        <fullName evidence="5">FCD domain-containing protein</fullName>
    </submittedName>
</protein>
<dbReference type="InterPro" id="IPR036390">
    <property type="entry name" value="WH_DNA-bd_sf"/>
</dbReference>
<reference evidence="5 6" key="1">
    <citation type="submission" date="2018-01" db="EMBL/GenBank/DDBJ databases">
        <title>Whole genome sequencing of Histamine producing bacteria.</title>
        <authorList>
            <person name="Butler K."/>
        </authorList>
    </citation>
    <scope>NUCLEOTIDE SEQUENCE [LARGE SCALE GENOMIC DNA]</scope>
    <source>
        <strain evidence="5 6">A2-1</strain>
    </source>
</reference>
<dbReference type="InterPro" id="IPR008920">
    <property type="entry name" value="TF_FadR/GntR_C"/>
</dbReference>
<organism evidence="5 6">
    <name type="scientific">Photobacterium angustum</name>
    <dbReference type="NCBI Taxonomy" id="661"/>
    <lineage>
        <taxon>Bacteria</taxon>
        <taxon>Pseudomonadati</taxon>
        <taxon>Pseudomonadota</taxon>
        <taxon>Gammaproteobacteria</taxon>
        <taxon>Vibrionales</taxon>
        <taxon>Vibrionaceae</taxon>
        <taxon>Photobacterium</taxon>
    </lineage>
</organism>
<keyword evidence="1" id="KW-0805">Transcription regulation</keyword>
<dbReference type="InterPro" id="IPR036388">
    <property type="entry name" value="WH-like_DNA-bd_sf"/>
</dbReference>
<name>A0A855SMA2_PHOAN</name>
<dbReference type="GO" id="GO:0003677">
    <property type="term" value="F:DNA binding"/>
    <property type="evidence" value="ECO:0007669"/>
    <property type="project" value="UniProtKB-KW"/>
</dbReference>
<evidence type="ECO:0000313" key="6">
    <source>
        <dbReference type="Proteomes" id="UP000241440"/>
    </source>
</evidence>
<keyword evidence="3" id="KW-0804">Transcription</keyword>
<dbReference type="AlphaFoldDB" id="A0A855SMA2"/>
<evidence type="ECO:0000313" key="5">
    <source>
        <dbReference type="EMBL" id="PSX09566.1"/>
    </source>
</evidence>
<dbReference type="Gene3D" id="1.20.120.530">
    <property type="entry name" value="GntR ligand-binding domain-like"/>
    <property type="match status" value="1"/>
</dbReference>
<comment type="caution">
    <text evidence="5">The sequence shown here is derived from an EMBL/GenBank/DDBJ whole genome shotgun (WGS) entry which is preliminary data.</text>
</comment>
<dbReference type="RefSeq" id="WP_045127205.1">
    <property type="nucleotide sequence ID" value="NZ_JZSN01000001.1"/>
</dbReference>
<dbReference type="PANTHER" id="PTHR43537:SF51">
    <property type="entry name" value="HTH-TYPE TRANSCRIPTIONAL REGULATOR LGOR-RELATED"/>
    <property type="match status" value="1"/>
</dbReference>
<dbReference type="InterPro" id="IPR011711">
    <property type="entry name" value="GntR_C"/>
</dbReference>
<evidence type="ECO:0000256" key="3">
    <source>
        <dbReference type="ARBA" id="ARBA00023163"/>
    </source>
</evidence>
<dbReference type="Pfam" id="PF07729">
    <property type="entry name" value="FCD"/>
    <property type="match status" value="1"/>
</dbReference>
<feature type="domain" description="GntR C-terminal" evidence="4">
    <location>
        <begin position="161"/>
        <end position="287"/>
    </location>
</feature>
<dbReference type="PANTHER" id="PTHR43537">
    <property type="entry name" value="TRANSCRIPTIONAL REGULATOR, GNTR FAMILY"/>
    <property type="match status" value="1"/>
</dbReference>